<evidence type="ECO:0000259" key="10">
    <source>
        <dbReference type="PROSITE" id="PS51918"/>
    </source>
</evidence>
<evidence type="ECO:0000256" key="4">
    <source>
        <dbReference type="ARBA" id="ARBA00022723"/>
    </source>
</evidence>
<sequence length="411" mass="46623">MSHTFAANGDTPSGTPTDPPSATLSSTPTGTPAAPPGLVRPEIPEEQWNDWRWHMRKRITDVAKARQWIRLTSDEEKAIAGSAGKYRWSVTPYYASLMDPYDPDCPVRQQAVPALGELLEHTGAEVDPVGDMFYRKTNRVVHKYPDRVIMLITEACPVYCRHCTRKFHTTAVDGTYFEKNEGEDFTEDLRYIAEHPEIRDVLLTGGDPLSYRDGKLEEIVSSLRAIPSVEIIRIGSRFPVLLPQRITDELCAMLARHHPVWLNTHFNHPKEITPESERAVDRLLRHGIPVGNQTVLLRGINDDLETMRTLMTELLRIRVRPYYLYHCDNVTGVSHFMTSVEKGWEIMEGLQGHITGFGVPQYVLTTRLGKIPISQPYHRRTPEGLVLRNYKGEEMLVDDAAYPVAETEGGR</sequence>
<evidence type="ECO:0000256" key="7">
    <source>
        <dbReference type="ARBA" id="ARBA00023014"/>
    </source>
</evidence>
<dbReference type="Gene3D" id="3.20.20.70">
    <property type="entry name" value="Aldolase class I"/>
    <property type="match status" value="1"/>
</dbReference>
<dbReference type="Pfam" id="PF04055">
    <property type="entry name" value="Radical_SAM"/>
    <property type="match status" value="1"/>
</dbReference>
<dbReference type="SFLD" id="SFLDS00029">
    <property type="entry name" value="Radical_SAM"/>
    <property type="match status" value="1"/>
</dbReference>
<evidence type="ECO:0000256" key="1">
    <source>
        <dbReference type="ARBA" id="ARBA00001933"/>
    </source>
</evidence>
<keyword evidence="6" id="KW-0408">Iron</keyword>
<keyword evidence="2" id="KW-0004">4Fe-4S</keyword>
<evidence type="ECO:0000256" key="3">
    <source>
        <dbReference type="ARBA" id="ARBA00022691"/>
    </source>
</evidence>
<dbReference type="EMBL" id="JBIRWE010000003">
    <property type="protein sequence ID" value="MFI1964561.1"/>
    <property type="molecule type" value="Genomic_DNA"/>
</dbReference>
<dbReference type="PIRSF" id="PIRSF004911">
    <property type="entry name" value="DUF160"/>
    <property type="match status" value="1"/>
</dbReference>
<dbReference type="InterPro" id="IPR058240">
    <property type="entry name" value="rSAM_sf"/>
</dbReference>
<dbReference type="SUPFAM" id="SSF102114">
    <property type="entry name" value="Radical SAM enzymes"/>
    <property type="match status" value="1"/>
</dbReference>
<dbReference type="NCBIfam" id="TIGR00238">
    <property type="entry name" value="KamA family radical SAM protein"/>
    <property type="match status" value="1"/>
</dbReference>
<evidence type="ECO:0000256" key="9">
    <source>
        <dbReference type="SAM" id="MobiDB-lite"/>
    </source>
</evidence>
<dbReference type="SFLD" id="SFLDG01070">
    <property type="entry name" value="PLP-dependent"/>
    <property type="match status" value="1"/>
</dbReference>
<dbReference type="PANTHER" id="PTHR30538">
    <property type="entry name" value="LYSINE 2,3-AMINOMUTASE-RELATED"/>
    <property type="match status" value="1"/>
</dbReference>
<evidence type="ECO:0000256" key="2">
    <source>
        <dbReference type="ARBA" id="ARBA00022485"/>
    </source>
</evidence>
<feature type="compositionally biased region" description="Low complexity" evidence="9">
    <location>
        <begin position="9"/>
        <end position="32"/>
    </location>
</feature>
<dbReference type="CDD" id="cd01335">
    <property type="entry name" value="Radical_SAM"/>
    <property type="match status" value="1"/>
</dbReference>
<proteinExistence type="predicted"/>
<evidence type="ECO:0000313" key="12">
    <source>
        <dbReference type="Proteomes" id="UP001611548"/>
    </source>
</evidence>
<feature type="domain" description="Radical SAM core" evidence="10">
    <location>
        <begin position="142"/>
        <end position="358"/>
    </location>
</feature>
<keyword evidence="5" id="KW-0663">Pyridoxal phosphate</keyword>
<dbReference type="PANTHER" id="PTHR30538:SF1">
    <property type="entry name" value="L-LYSINE 2,3-AMINOMUTASE"/>
    <property type="match status" value="1"/>
</dbReference>
<feature type="region of interest" description="Disordered" evidence="9">
    <location>
        <begin position="1"/>
        <end position="43"/>
    </location>
</feature>
<dbReference type="NCBIfam" id="TIGR04468">
    <property type="entry name" value="arg_2_3_am_muta"/>
    <property type="match status" value="1"/>
</dbReference>
<keyword evidence="12" id="KW-1185">Reference proteome</keyword>
<evidence type="ECO:0000256" key="6">
    <source>
        <dbReference type="ARBA" id="ARBA00023004"/>
    </source>
</evidence>
<dbReference type="InterPro" id="IPR007197">
    <property type="entry name" value="rSAM"/>
</dbReference>
<evidence type="ECO:0000256" key="8">
    <source>
        <dbReference type="ARBA" id="ARBA00023235"/>
    </source>
</evidence>
<keyword evidence="8" id="KW-0413">Isomerase</keyword>
<comment type="cofactor">
    <cofactor evidence="1">
        <name>pyridoxal 5'-phosphate</name>
        <dbReference type="ChEBI" id="CHEBI:597326"/>
    </cofactor>
</comment>
<evidence type="ECO:0000313" key="11">
    <source>
        <dbReference type="EMBL" id="MFI1964561.1"/>
    </source>
</evidence>
<dbReference type="InterPro" id="IPR003739">
    <property type="entry name" value="Lys_aminomutase/Glu_NH3_mut"/>
</dbReference>
<reference evidence="11 12" key="1">
    <citation type="submission" date="2024-10" db="EMBL/GenBank/DDBJ databases">
        <title>The Natural Products Discovery Center: Release of the First 8490 Sequenced Strains for Exploring Actinobacteria Biosynthetic Diversity.</title>
        <authorList>
            <person name="Kalkreuter E."/>
            <person name="Kautsar S.A."/>
            <person name="Yang D."/>
            <person name="Bader C.D."/>
            <person name="Teijaro C.N."/>
            <person name="Fluegel L."/>
            <person name="Davis C.M."/>
            <person name="Simpson J.R."/>
            <person name="Lauterbach L."/>
            <person name="Steele A.D."/>
            <person name="Gui C."/>
            <person name="Meng S."/>
            <person name="Li G."/>
            <person name="Viehrig K."/>
            <person name="Ye F."/>
            <person name="Su P."/>
            <person name="Kiefer A.F."/>
            <person name="Nichols A."/>
            <person name="Cepeda A.J."/>
            <person name="Yan W."/>
            <person name="Fan B."/>
            <person name="Jiang Y."/>
            <person name="Adhikari A."/>
            <person name="Zheng C.-J."/>
            <person name="Schuster L."/>
            <person name="Cowan T.M."/>
            <person name="Smanski M.J."/>
            <person name="Chevrette M.G."/>
            <person name="De Carvalho L.P.S."/>
            <person name="Shen B."/>
        </authorList>
    </citation>
    <scope>NUCLEOTIDE SEQUENCE [LARGE SCALE GENOMIC DNA]</scope>
    <source>
        <strain evidence="11 12">NPDC020327</strain>
    </source>
</reference>
<protein>
    <submittedName>
        <fullName evidence="11">Arginine 2,3-aminomutase</fullName>
    </submittedName>
</protein>
<dbReference type="InterPro" id="IPR013785">
    <property type="entry name" value="Aldolase_TIM"/>
</dbReference>
<dbReference type="SFLD" id="SFLDF00291">
    <property type="entry name" value="arginine_2_3-aminomutase"/>
    <property type="match status" value="1"/>
</dbReference>
<comment type="caution">
    <text evidence="11">The sequence shown here is derived from an EMBL/GenBank/DDBJ whole genome shotgun (WGS) entry which is preliminary data.</text>
</comment>
<accession>A0ABW7URS0</accession>
<organism evidence="11 12">
    <name type="scientific">Streptomyces pathocidini</name>
    <dbReference type="NCBI Taxonomy" id="1650571"/>
    <lineage>
        <taxon>Bacteria</taxon>
        <taxon>Bacillati</taxon>
        <taxon>Actinomycetota</taxon>
        <taxon>Actinomycetes</taxon>
        <taxon>Kitasatosporales</taxon>
        <taxon>Streptomycetaceae</taxon>
        <taxon>Streptomyces</taxon>
    </lineage>
</organism>
<dbReference type="Proteomes" id="UP001611548">
    <property type="component" value="Unassembled WGS sequence"/>
</dbReference>
<dbReference type="RefSeq" id="WP_055472692.1">
    <property type="nucleotide sequence ID" value="NZ_JBIRWE010000003.1"/>
</dbReference>
<dbReference type="Gene3D" id="6.10.140.1170">
    <property type="match status" value="1"/>
</dbReference>
<keyword evidence="7" id="KW-0411">Iron-sulfur</keyword>
<dbReference type="InterPro" id="IPR031015">
    <property type="entry name" value="Arg_2_3_am_muta"/>
</dbReference>
<keyword evidence="4" id="KW-0479">Metal-binding</keyword>
<keyword evidence="3" id="KW-0949">S-adenosyl-L-methionine</keyword>
<name>A0ABW7URS0_9ACTN</name>
<gene>
    <name evidence="11" type="primary">blsG</name>
    <name evidence="11" type="ORF">ACH429_10630</name>
</gene>
<evidence type="ECO:0000256" key="5">
    <source>
        <dbReference type="ARBA" id="ARBA00022898"/>
    </source>
</evidence>
<dbReference type="PROSITE" id="PS51918">
    <property type="entry name" value="RADICAL_SAM"/>
    <property type="match status" value="1"/>
</dbReference>